<feature type="region of interest" description="Disordered" evidence="1">
    <location>
        <begin position="113"/>
        <end position="140"/>
    </location>
</feature>
<sequence length="140" mass="15521">MAGKEADIVQLQLMMAASELGHTHCSDTRGMDANKWKSKVDGHPGDPRAPLMIFTYTANDAQHEASREGRRTIYLRFHIDYMFHLSKEVVGKEFLGVGATAVGRRAVPINMQRDIPPSRESSSATFKATERKGTTDVMIA</sequence>
<gene>
    <name evidence="2" type="ORF">NPIL_664951</name>
</gene>
<keyword evidence="3" id="KW-1185">Reference proteome</keyword>
<organism evidence="2 3">
    <name type="scientific">Nephila pilipes</name>
    <name type="common">Giant wood spider</name>
    <name type="synonym">Nephila maculata</name>
    <dbReference type="NCBI Taxonomy" id="299642"/>
    <lineage>
        <taxon>Eukaryota</taxon>
        <taxon>Metazoa</taxon>
        <taxon>Ecdysozoa</taxon>
        <taxon>Arthropoda</taxon>
        <taxon>Chelicerata</taxon>
        <taxon>Arachnida</taxon>
        <taxon>Araneae</taxon>
        <taxon>Araneomorphae</taxon>
        <taxon>Entelegynae</taxon>
        <taxon>Araneoidea</taxon>
        <taxon>Nephilidae</taxon>
        <taxon>Nephila</taxon>
    </lineage>
</organism>
<dbReference type="Proteomes" id="UP000887013">
    <property type="component" value="Unassembled WGS sequence"/>
</dbReference>
<evidence type="ECO:0000313" key="3">
    <source>
        <dbReference type="Proteomes" id="UP000887013"/>
    </source>
</evidence>
<dbReference type="OrthoDB" id="10459717at2759"/>
<dbReference type="AlphaFoldDB" id="A0A8X6QJM2"/>
<proteinExistence type="predicted"/>
<name>A0A8X6QJM2_NEPPI</name>
<dbReference type="EMBL" id="BMAW01081005">
    <property type="protein sequence ID" value="GFU22361.1"/>
    <property type="molecule type" value="Genomic_DNA"/>
</dbReference>
<protein>
    <submittedName>
        <fullName evidence="2">Uncharacterized protein</fullName>
    </submittedName>
</protein>
<accession>A0A8X6QJM2</accession>
<comment type="caution">
    <text evidence="2">The sequence shown here is derived from an EMBL/GenBank/DDBJ whole genome shotgun (WGS) entry which is preliminary data.</text>
</comment>
<evidence type="ECO:0000313" key="2">
    <source>
        <dbReference type="EMBL" id="GFU22361.1"/>
    </source>
</evidence>
<evidence type="ECO:0000256" key="1">
    <source>
        <dbReference type="SAM" id="MobiDB-lite"/>
    </source>
</evidence>
<reference evidence="2" key="1">
    <citation type="submission" date="2020-08" db="EMBL/GenBank/DDBJ databases">
        <title>Multicomponent nature underlies the extraordinary mechanical properties of spider dragline silk.</title>
        <authorList>
            <person name="Kono N."/>
            <person name="Nakamura H."/>
            <person name="Mori M."/>
            <person name="Yoshida Y."/>
            <person name="Ohtoshi R."/>
            <person name="Malay A.D."/>
            <person name="Moran D.A.P."/>
            <person name="Tomita M."/>
            <person name="Numata K."/>
            <person name="Arakawa K."/>
        </authorList>
    </citation>
    <scope>NUCLEOTIDE SEQUENCE</scope>
</reference>